<organism evidence="2 3">
    <name type="scientific">Clitoria ternatea</name>
    <name type="common">Butterfly pea</name>
    <dbReference type="NCBI Taxonomy" id="43366"/>
    <lineage>
        <taxon>Eukaryota</taxon>
        <taxon>Viridiplantae</taxon>
        <taxon>Streptophyta</taxon>
        <taxon>Embryophyta</taxon>
        <taxon>Tracheophyta</taxon>
        <taxon>Spermatophyta</taxon>
        <taxon>Magnoliopsida</taxon>
        <taxon>eudicotyledons</taxon>
        <taxon>Gunneridae</taxon>
        <taxon>Pentapetalae</taxon>
        <taxon>rosids</taxon>
        <taxon>fabids</taxon>
        <taxon>Fabales</taxon>
        <taxon>Fabaceae</taxon>
        <taxon>Papilionoideae</taxon>
        <taxon>50 kb inversion clade</taxon>
        <taxon>NPAAA clade</taxon>
        <taxon>indigoferoid/millettioid clade</taxon>
        <taxon>Phaseoleae</taxon>
        <taxon>Clitoria</taxon>
    </lineage>
</organism>
<keyword evidence="3" id="KW-1185">Reference proteome</keyword>
<protein>
    <submittedName>
        <fullName evidence="2">Uncharacterized protein</fullName>
    </submittedName>
</protein>
<comment type="caution">
    <text evidence="2">The sequence shown here is derived from an EMBL/GenBank/DDBJ whole genome shotgun (WGS) entry which is preliminary data.</text>
</comment>
<gene>
    <name evidence="2" type="ORF">RJT34_27747</name>
</gene>
<dbReference type="Proteomes" id="UP001359559">
    <property type="component" value="Unassembled WGS sequence"/>
</dbReference>
<name>A0AAN9FD83_CLITE</name>
<sequence length="110" mass="12573">MQREFRGFGQSQGNGRRFSLRDSRNGIRTNSLQGSDSEVGLILCFNGIKDFRDRINSLRGFLDFRVFPVSLRDSLVQEADPWTSSIETVSGIEYGRTDVDVHREPYILNV</sequence>
<reference evidence="2 3" key="1">
    <citation type="submission" date="2024-01" db="EMBL/GenBank/DDBJ databases">
        <title>The genomes of 5 underutilized Papilionoideae crops provide insights into root nodulation and disease resistance.</title>
        <authorList>
            <person name="Yuan L."/>
        </authorList>
    </citation>
    <scope>NUCLEOTIDE SEQUENCE [LARGE SCALE GENOMIC DNA]</scope>
    <source>
        <strain evidence="2">LY-2023</strain>
        <tissue evidence="2">Leaf</tissue>
    </source>
</reference>
<dbReference type="AlphaFoldDB" id="A0AAN9FD83"/>
<accession>A0AAN9FD83</accession>
<evidence type="ECO:0000256" key="1">
    <source>
        <dbReference type="SAM" id="MobiDB-lite"/>
    </source>
</evidence>
<dbReference type="EMBL" id="JAYKXN010000007">
    <property type="protein sequence ID" value="KAK7271663.1"/>
    <property type="molecule type" value="Genomic_DNA"/>
</dbReference>
<evidence type="ECO:0000313" key="2">
    <source>
        <dbReference type="EMBL" id="KAK7271663.1"/>
    </source>
</evidence>
<feature type="region of interest" description="Disordered" evidence="1">
    <location>
        <begin position="1"/>
        <end position="33"/>
    </location>
</feature>
<evidence type="ECO:0000313" key="3">
    <source>
        <dbReference type="Proteomes" id="UP001359559"/>
    </source>
</evidence>
<proteinExistence type="predicted"/>